<evidence type="ECO:0000313" key="4">
    <source>
        <dbReference type="Proteomes" id="UP001365846"/>
    </source>
</evidence>
<feature type="chain" id="PRO_5045648916" evidence="2">
    <location>
        <begin position="24"/>
        <end position="141"/>
    </location>
</feature>
<evidence type="ECO:0000256" key="1">
    <source>
        <dbReference type="SAM" id="MobiDB-lite"/>
    </source>
</evidence>
<dbReference type="RefSeq" id="WP_340355244.1">
    <property type="nucleotide sequence ID" value="NZ_JBBKZU010000001.1"/>
</dbReference>
<keyword evidence="4" id="KW-1185">Reference proteome</keyword>
<keyword evidence="2" id="KW-0732">Signal</keyword>
<name>A0ABU8V8G3_9BURK</name>
<protein>
    <submittedName>
        <fullName evidence="3">Uncharacterized protein</fullName>
    </submittedName>
</protein>
<dbReference type="Proteomes" id="UP001365846">
    <property type="component" value="Unassembled WGS sequence"/>
</dbReference>
<feature type="signal peptide" evidence="2">
    <location>
        <begin position="1"/>
        <end position="23"/>
    </location>
</feature>
<reference evidence="3 4" key="1">
    <citation type="submission" date="2024-03" db="EMBL/GenBank/DDBJ databases">
        <title>Novel species of the genus Variovorax.</title>
        <authorList>
            <person name="Liu Q."/>
            <person name="Xin Y.-H."/>
        </authorList>
    </citation>
    <scope>NUCLEOTIDE SEQUENCE [LARGE SCALE GENOMIC DNA]</scope>
    <source>
        <strain evidence="3 4">KACC 18899</strain>
    </source>
</reference>
<evidence type="ECO:0000256" key="2">
    <source>
        <dbReference type="SAM" id="SignalP"/>
    </source>
</evidence>
<sequence>MINILQRVTVSGAFLGISLTAFAQAPDLAQAQRQYDEQVAKCNSGSLPRPQRDACIRDAGAALDRARGGATGNVTTRSQDRRSTVVKPEGAPVPGGTKTVRSGDRRSTVVTPQGTPAPAGSATVTSPDGRSTVVVPAQPQR</sequence>
<comment type="caution">
    <text evidence="3">The sequence shown here is derived from an EMBL/GenBank/DDBJ whole genome shotgun (WGS) entry which is preliminary data.</text>
</comment>
<gene>
    <name evidence="3" type="ORF">WKW77_02575</name>
</gene>
<evidence type="ECO:0000313" key="3">
    <source>
        <dbReference type="EMBL" id="MEJ8809932.1"/>
    </source>
</evidence>
<accession>A0ABU8V8G3</accession>
<organism evidence="3 4">
    <name type="scientific">Variovorax ureilyticus</name>
    <dbReference type="NCBI Taxonomy" id="1836198"/>
    <lineage>
        <taxon>Bacteria</taxon>
        <taxon>Pseudomonadati</taxon>
        <taxon>Pseudomonadota</taxon>
        <taxon>Betaproteobacteria</taxon>
        <taxon>Burkholderiales</taxon>
        <taxon>Comamonadaceae</taxon>
        <taxon>Variovorax</taxon>
    </lineage>
</organism>
<proteinExistence type="predicted"/>
<feature type="region of interest" description="Disordered" evidence="1">
    <location>
        <begin position="67"/>
        <end position="141"/>
    </location>
</feature>
<dbReference type="EMBL" id="JBBKZU010000001">
    <property type="protein sequence ID" value="MEJ8809932.1"/>
    <property type="molecule type" value="Genomic_DNA"/>
</dbReference>